<protein>
    <submittedName>
        <fullName evidence="2">Uncharacterized protein</fullName>
    </submittedName>
</protein>
<evidence type="ECO:0000313" key="2">
    <source>
        <dbReference type="EMBL" id="KAK3952855.1"/>
    </source>
</evidence>
<feature type="compositionally biased region" description="Basic and acidic residues" evidence="1">
    <location>
        <begin position="22"/>
        <end position="31"/>
    </location>
</feature>
<evidence type="ECO:0000256" key="1">
    <source>
        <dbReference type="SAM" id="MobiDB-lite"/>
    </source>
</evidence>
<organism evidence="2 3">
    <name type="scientific">Pseudoneurospora amorphoporcata</name>
    <dbReference type="NCBI Taxonomy" id="241081"/>
    <lineage>
        <taxon>Eukaryota</taxon>
        <taxon>Fungi</taxon>
        <taxon>Dikarya</taxon>
        <taxon>Ascomycota</taxon>
        <taxon>Pezizomycotina</taxon>
        <taxon>Sordariomycetes</taxon>
        <taxon>Sordariomycetidae</taxon>
        <taxon>Sordariales</taxon>
        <taxon>Sordariaceae</taxon>
        <taxon>Pseudoneurospora</taxon>
    </lineage>
</organism>
<dbReference type="AlphaFoldDB" id="A0AAN6NVK1"/>
<dbReference type="Proteomes" id="UP001303222">
    <property type="component" value="Unassembled WGS sequence"/>
</dbReference>
<comment type="caution">
    <text evidence="2">The sequence shown here is derived from an EMBL/GenBank/DDBJ whole genome shotgun (WGS) entry which is preliminary data.</text>
</comment>
<reference evidence="2" key="1">
    <citation type="journal article" date="2023" name="Mol. Phylogenet. Evol.">
        <title>Genome-scale phylogeny and comparative genomics of the fungal order Sordariales.</title>
        <authorList>
            <person name="Hensen N."/>
            <person name="Bonometti L."/>
            <person name="Westerberg I."/>
            <person name="Brannstrom I.O."/>
            <person name="Guillou S."/>
            <person name="Cros-Aarteil S."/>
            <person name="Calhoun S."/>
            <person name="Haridas S."/>
            <person name="Kuo A."/>
            <person name="Mondo S."/>
            <person name="Pangilinan J."/>
            <person name="Riley R."/>
            <person name="LaButti K."/>
            <person name="Andreopoulos B."/>
            <person name="Lipzen A."/>
            <person name="Chen C."/>
            <person name="Yan M."/>
            <person name="Daum C."/>
            <person name="Ng V."/>
            <person name="Clum A."/>
            <person name="Steindorff A."/>
            <person name="Ohm R.A."/>
            <person name="Martin F."/>
            <person name="Silar P."/>
            <person name="Natvig D.O."/>
            <person name="Lalanne C."/>
            <person name="Gautier V."/>
            <person name="Ament-Velasquez S.L."/>
            <person name="Kruys A."/>
            <person name="Hutchinson M.I."/>
            <person name="Powell A.J."/>
            <person name="Barry K."/>
            <person name="Miller A.N."/>
            <person name="Grigoriev I.V."/>
            <person name="Debuchy R."/>
            <person name="Gladieux P."/>
            <person name="Hiltunen Thoren M."/>
            <person name="Johannesson H."/>
        </authorList>
    </citation>
    <scope>NUCLEOTIDE SEQUENCE</scope>
    <source>
        <strain evidence="2">CBS 626.80</strain>
    </source>
</reference>
<accession>A0AAN6NVK1</accession>
<sequence length="54" mass="5970">MRSFFRKVRGESQKVLQGVHGANDRSIETPEHPYPPPSEEHEGGGTQSDDGTFS</sequence>
<feature type="region of interest" description="Disordered" evidence="1">
    <location>
        <begin position="1"/>
        <end position="54"/>
    </location>
</feature>
<keyword evidence="3" id="KW-1185">Reference proteome</keyword>
<name>A0AAN6NVK1_9PEZI</name>
<proteinExistence type="predicted"/>
<evidence type="ECO:0000313" key="3">
    <source>
        <dbReference type="Proteomes" id="UP001303222"/>
    </source>
</evidence>
<dbReference type="EMBL" id="MU859116">
    <property type="protein sequence ID" value="KAK3952855.1"/>
    <property type="molecule type" value="Genomic_DNA"/>
</dbReference>
<reference evidence="2" key="2">
    <citation type="submission" date="2023-06" db="EMBL/GenBank/DDBJ databases">
        <authorList>
            <consortium name="Lawrence Berkeley National Laboratory"/>
            <person name="Mondo S.J."/>
            <person name="Hensen N."/>
            <person name="Bonometti L."/>
            <person name="Westerberg I."/>
            <person name="Brannstrom I.O."/>
            <person name="Guillou S."/>
            <person name="Cros-Aarteil S."/>
            <person name="Calhoun S."/>
            <person name="Haridas S."/>
            <person name="Kuo A."/>
            <person name="Pangilinan J."/>
            <person name="Riley R."/>
            <person name="Labutti K."/>
            <person name="Andreopoulos B."/>
            <person name="Lipzen A."/>
            <person name="Chen C."/>
            <person name="Yanf M."/>
            <person name="Daum C."/>
            <person name="Ng V."/>
            <person name="Clum A."/>
            <person name="Steindorff A."/>
            <person name="Ohm R."/>
            <person name="Martin F."/>
            <person name="Silar P."/>
            <person name="Natvig D."/>
            <person name="Lalanne C."/>
            <person name="Gautier V."/>
            <person name="Ament-Velasquez S.L."/>
            <person name="Kruys A."/>
            <person name="Hutchinson M.I."/>
            <person name="Powell A.J."/>
            <person name="Barry K."/>
            <person name="Miller A.N."/>
            <person name="Grigoriev I.V."/>
            <person name="Debuchy R."/>
            <person name="Gladieux P."/>
            <person name="Thoren M.H."/>
            <person name="Johannesson H."/>
        </authorList>
    </citation>
    <scope>NUCLEOTIDE SEQUENCE</scope>
    <source>
        <strain evidence="2">CBS 626.80</strain>
    </source>
</reference>
<gene>
    <name evidence="2" type="ORF">QBC32DRAFT_211574</name>
</gene>